<sequence length="228" mass="25765">MIENNELERLKAVGKYLMFDVKKEVGQIAKLASVLTKKPIALVTLIDESEQIILAGEGIDLDRMPRATSFCAQAIKENDVLVVEDATEDERFKNLPSVTGEFNIRFYASANLNSNDGYKIGTLCVYDIKPSQFSDEEKGYLRILAAQVDHVLELNRQLSLSVKKNQTLAQVAWVHSHQFRGPLTSVLGMIDLIKLDNYKFNKEYIDLLEKSANQLDKVINQIIRDTSN</sequence>
<protein>
    <recommendedName>
        <fullName evidence="2">histidine kinase</fullName>
        <ecNumber evidence="2">2.7.13.3</ecNumber>
    </recommendedName>
</protein>
<dbReference type="InterPro" id="IPR003661">
    <property type="entry name" value="HisK_dim/P_dom"/>
</dbReference>
<reference evidence="4 5" key="1">
    <citation type="submission" date="2020-12" db="EMBL/GenBank/DDBJ databases">
        <title>Bacterial novel species Pedobacter sp. SD-b isolated from soil.</title>
        <authorList>
            <person name="Jung H.-Y."/>
        </authorList>
    </citation>
    <scope>NUCLEOTIDE SEQUENCE [LARGE SCALE GENOMIC DNA]</scope>
    <source>
        <strain evidence="4 5">SD-b</strain>
    </source>
</reference>
<dbReference type="Gene3D" id="3.30.450.40">
    <property type="match status" value="1"/>
</dbReference>
<dbReference type="InterPro" id="IPR029016">
    <property type="entry name" value="GAF-like_dom_sf"/>
</dbReference>
<gene>
    <name evidence="4" type="ORF">I5M32_01475</name>
</gene>
<dbReference type="InterPro" id="IPR003018">
    <property type="entry name" value="GAF"/>
</dbReference>
<dbReference type="SUPFAM" id="SSF55781">
    <property type="entry name" value="GAF domain-like"/>
    <property type="match status" value="1"/>
</dbReference>
<dbReference type="EC" id="2.7.13.3" evidence="2"/>
<name>A0ABS1BFI6_9SPHI</name>
<dbReference type="RefSeq" id="WP_200584342.1">
    <property type="nucleotide sequence ID" value="NZ_JAEHFY010000002.1"/>
</dbReference>
<feature type="domain" description="GAF" evidence="3">
    <location>
        <begin position="20"/>
        <end position="162"/>
    </location>
</feature>
<dbReference type="SUPFAM" id="SSF47384">
    <property type="entry name" value="Homodimeric domain of signal transducing histidine kinase"/>
    <property type="match status" value="1"/>
</dbReference>
<dbReference type="Pfam" id="PF01590">
    <property type="entry name" value="GAF"/>
    <property type="match status" value="1"/>
</dbReference>
<evidence type="ECO:0000313" key="4">
    <source>
        <dbReference type="EMBL" id="MBK0381618.1"/>
    </source>
</evidence>
<evidence type="ECO:0000256" key="1">
    <source>
        <dbReference type="ARBA" id="ARBA00000085"/>
    </source>
</evidence>
<dbReference type="SMART" id="SM00065">
    <property type="entry name" value="GAF"/>
    <property type="match status" value="1"/>
</dbReference>
<dbReference type="Proteomes" id="UP000660024">
    <property type="component" value="Unassembled WGS sequence"/>
</dbReference>
<dbReference type="EMBL" id="JAEHFY010000002">
    <property type="protein sequence ID" value="MBK0381618.1"/>
    <property type="molecule type" value="Genomic_DNA"/>
</dbReference>
<proteinExistence type="predicted"/>
<dbReference type="Gene3D" id="1.10.287.130">
    <property type="match status" value="1"/>
</dbReference>
<evidence type="ECO:0000259" key="3">
    <source>
        <dbReference type="SMART" id="SM00065"/>
    </source>
</evidence>
<evidence type="ECO:0000313" key="5">
    <source>
        <dbReference type="Proteomes" id="UP000660024"/>
    </source>
</evidence>
<dbReference type="Pfam" id="PF00512">
    <property type="entry name" value="HisKA"/>
    <property type="match status" value="1"/>
</dbReference>
<dbReference type="CDD" id="cd00082">
    <property type="entry name" value="HisKA"/>
    <property type="match status" value="1"/>
</dbReference>
<dbReference type="PANTHER" id="PTHR43102:SF2">
    <property type="entry name" value="GAF DOMAIN-CONTAINING PROTEIN"/>
    <property type="match status" value="1"/>
</dbReference>
<comment type="caution">
    <text evidence="4">The sequence shown here is derived from an EMBL/GenBank/DDBJ whole genome shotgun (WGS) entry which is preliminary data.</text>
</comment>
<dbReference type="InterPro" id="IPR036097">
    <property type="entry name" value="HisK_dim/P_sf"/>
</dbReference>
<keyword evidence="5" id="KW-1185">Reference proteome</keyword>
<evidence type="ECO:0000256" key="2">
    <source>
        <dbReference type="ARBA" id="ARBA00012438"/>
    </source>
</evidence>
<accession>A0ABS1BFI6</accession>
<dbReference type="PANTHER" id="PTHR43102">
    <property type="entry name" value="SLR1143 PROTEIN"/>
    <property type="match status" value="1"/>
</dbReference>
<comment type="catalytic activity">
    <reaction evidence="1">
        <text>ATP + protein L-histidine = ADP + protein N-phospho-L-histidine.</text>
        <dbReference type="EC" id="2.7.13.3"/>
    </reaction>
</comment>
<organism evidence="4 5">
    <name type="scientific">Pedobacter segetis</name>
    <dbReference type="NCBI Taxonomy" id="2793069"/>
    <lineage>
        <taxon>Bacteria</taxon>
        <taxon>Pseudomonadati</taxon>
        <taxon>Bacteroidota</taxon>
        <taxon>Sphingobacteriia</taxon>
        <taxon>Sphingobacteriales</taxon>
        <taxon>Sphingobacteriaceae</taxon>
        <taxon>Pedobacter</taxon>
    </lineage>
</organism>